<feature type="domain" description="Tyr recombinase" evidence="7">
    <location>
        <begin position="114"/>
        <end position="284"/>
    </location>
</feature>
<evidence type="ECO:0000256" key="2">
    <source>
        <dbReference type="ARBA" id="ARBA00008857"/>
    </source>
</evidence>
<accession>A0ABS2FV69</accession>
<dbReference type="Gene3D" id="1.10.443.10">
    <property type="entry name" value="Intergrase catalytic core"/>
    <property type="match status" value="1"/>
</dbReference>
<evidence type="ECO:0000259" key="8">
    <source>
        <dbReference type="PROSITE" id="PS51900"/>
    </source>
</evidence>
<dbReference type="InterPro" id="IPR010998">
    <property type="entry name" value="Integrase_recombinase_N"/>
</dbReference>
<sequence length="284" mass="31477">MRSTAVRAPRTAPDRSGAEITPEAIRAYLDTLSGRGRSRGTIQVYAARLEALYAGLPPDKRISPGTLAAWRETLLAQGYSPGTVNTHLSAANGLLDYLGRRDLQLVGQLEPEPAVRPELTRAEYLRLLQAARSLEKERTYLLVKVFALLGLPVGELPRLTVEQVQAGQVLARGNGAQWYEAIPRCLEQELRAYIRRRGLLSGPVFVTRNGKAMSRTQVTSEIQSLCRDARVDEAKGNPRCLRKLYLATRTDIERSVRLLAEQAYERVLDAEQLAAGWGEGVNCR</sequence>
<dbReference type="InterPro" id="IPR004107">
    <property type="entry name" value="Integrase_SAM-like_N"/>
</dbReference>
<comment type="caution">
    <text evidence="9">The sequence shown here is derived from an EMBL/GenBank/DDBJ whole genome shotgun (WGS) entry which is preliminary data.</text>
</comment>
<evidence type="ECO:0000256" key="4">
    <source>
        <dbReference type="ARBA" id="ARBA00023125"/>
    </source>
</evidence>
<dbReference type="Pfam" id="PF02899">
    <property type="entry name" value="Phage_int_SAM_1"/>
    <property type="match status" value="1"/>
</dbReference>
<dbReference type="InterPro" id="IPR013762">
    <property type="entry name" value="Integrase-like_cat_sf"/>
</dbReference>
<dbReference type="Proteomes" id="UP000719500">
    <property type="component" value="Unassembled WGS sequence"/>
</dbReference>
<organism evidence="9 10">
    <name type="scientific">Oscillibacter valericigenes</name>
    <dbReference type="NCBI Taxonomy" id="351091"/>
    <lineage>
        <taxon>Bacteria</taxon>
        <taxon>Bacillati</taxon>
        <taxon>Bacillota</taxon>
        <taxon>Clostridia</taxon>
        <taxon>Eubacteriales</taxon>
        <taxon>Oscillospiraceae</taxon>
        <taxon>Oscillibacter</taxon>
    </lineage>
</organism>
<evidence type="ECO:0000256" key="6">
    <source>
        <dbReference type="PROSITE-ProRule" id="PRU01248"/>
    </source>
</evidence>
<dbReference type="PROSITE" id="PS51900">
    <property type="entry name" value="CB"/>
    <property type="match status" value="1"/>
</dbReference>
<evidence type="ECO:0000256" key="1">
    <source>
        <dbReference type="ARBA" id="ARBA00003283"/>
    </source>
</evidence>
<evidence type="ECO:0000256" key="3">
    <source>
        <dbReference type="ARBA" id="ARBA00022908"/>
    </source>
</evidence>
<dbReference type="PROSITE" id="PS51898">
    <property type="entry name" value="TYR_RECOMBINASE"/>
    <property type="match status" value="1"/>
</dbReference>
<dbReference type="EMBL" id="JACSNX010000012">
    <property type="protein sequence ID" value="MBM6851534.1"/>
    <property type="molecule type" value="Genomic_DNA"/>
</dbReference>
<reference evidence="9 10" key="1">
    <citation type="journal article" date="2021" name="Sci. Rep.">
        <title>The distribution of antibiotic resistance genes in chicken gut microbiota commensals.</title>
        <authorList>
            <person name="Juricova H."/>
            <person name="Matiasovicova J."/>
            <person name="Kubasova T."/>
            <person name="Cejkova D."/>
            <person name="Rychlik I."/>
        </authorList>
    </citation>
    <scope>NUCLEOTIDE SEQUENCE [LARGE SCALE GENOMIC DNA]</scope>
    <source>
        <strain evidence="9 10">An411</strain>
    </source>
</reference>
<name>A0ABS2FV69_9FIRM</name>
<keyword evidence="3" id="KW-0229">DNA integration</keyword>
<gene>
    <name evidence="9" type="ORF">H9X91_08815</name>
</gene>
<evidence type="ECO:0000256" key="5">
    <source>
        <dbReference type="ARBA" id="ARBA00023172"/>
    </source>
</evidence>
<dbReference type="InterPro" id="IPR044068">
    <property type="entry name" value="CB"/>
</dbReference>
<evidence type="ECO:0000259" key="7">
    <source>
        <dbReference type="PROSITE" id="PS51898"/>
    </source>
</evidence>
<dbReference type="PANTHER" id="PTHR30349:SF41">
    <property type="entry name" value="INTEGRASE_RECOMBINASE PROTEIN MJ0367-RELATED"/>
    <property type="match status" value="1"/>
</dbReference>
<evidence type="ECO:0000313" key="10">
    <source>
        <dbReference type="Proteomes" id="UP000719500"/>
    </source>
</evidence>
<proteinExistence type="inferred from homology"/>
<dbReference type="SUPFAM" id="SSF56349">
    <property type="entry name" value="DNA breaking-rejoining enzymes"/>
    <property type="match status" value="1"/>
</dbReference>
<keyword evidence="10" id="KW-1185">Reference proteome</keyword>
<comment type="function">
    <text evidence="1">Site-specific tyrosine recombinase, which acts by catalyzing the cutting and rejoining of the recombining DNA molecules.</text>
</comment>
<dbReference type="PANTHER" id="PTHR30349">
    <property type="entry name" value="PHAGE INTEGRASE-RELATED"/>
    <property type="match status" value="1"/>
</dbReference>
<feature type="domain" description="Core-binding (CB)" evidence="8">
    <location>
        <begin position="19"/>
        <end position="99"/>
    </location>
</feature>
<dbReference type="InterPro" id="IPR011010">
    <property type="entry name" value="DNA_brk_join_enz"/>
</dbReference>
<evidence type="ECO:0000313" key="9">
    <source>
        <dbReference type="EMBL" id="MBM6851534.1"/>
    </source>
</evidence>
<dbReference type="Gene3D" id="1.10.150.130">
    <property type="match status" value="1"/>
</dbReference>
<dbReference type="RefSeq" id="WP_204804413.1">
    <property type="nucleotide sequence ID" value="NZ_JACSNX010000012.1"/>
</dbReference>
<protein>
    <submittedName>
        <fullName evidence="9">Uncharacterized protein</fullName>
    </submittedName>
</protein>
<comment type="similarity">
    <text evidence="2">Belongs to the 'phage' integrase family.</text>
</comment>
<dbReference type="InterPro" id="IPR002104">
    <property type="entry name" value="Integrase_catalytic"/>
</dbReference>
<keyword evidence="4 6" id="KW-0238">DNA-binding</keyword>
<dbReference type="InterPro" id="IPR050090">
    <property type="entry name" value="Tyrosine_recombinase_XerCD"/>
</dbReference>
<keyword evidence="5" id="KW-0233">DNA recombination</keyword>